<feature type="compositionally biased region" description="Polar residues" evidence="6">
    <location>
        <begin position="89"/>
        <end position="105"/>
    </location>
</feature>
<name>A0A9Q5I0A1_SANBA</name>
<gene>
    <name evidence="9" type="ORF">A7U60_g3522</name>
</gene>
<dbReference type="EMBL" id="LNZH02000158">
    <property type="protein sequence ID" value="OCB89321.1"/>
    <property type="molecule type" value="Genomic_DNA"/>
</dbReference>
<dbReference type="OrthoDB" id="5086884at2759"/>
<feature type="transmembrane region" description="Helical" evidence="7">
    <location>
        <begin position="382"/>
        <end position="405"/>
    </location>
</feature>
<evidence type="ECO:0000313" key="9">
    <source>
        <dbReference type="EMBL" id="OCB89321.1"/>
    </source>
</evidence>
<dbReference type="InterPro" id="IPR020846">
    <property type="entry name" value="MFS_dom"/>
</dbReference>
<evidence type="ECO:0000256" key="6">
    <source>
        <dbReference type="SAM" id="MobiDB-lite"/>
    </source>
</evidence>
<feature type="transmembrane region" description="Helical" evidence="7">
    <location>
        <begin position="284"/>
        <end position="307"/>
    </location>
</feature>
<comment type="subcellular location">
    <subcellularLocation>
        <location evidence="1">Membrane</location>
        <topology evidence="1">Multi-pass membrane protein</topology>
    </subcellularLocation>
</comment>
<keyword evidence="2" id="KW-0813">Transport</keyword>
<reference evidence="9" key="1">
    <citation type="submission" date="2016-06" db="EMBL/GenBank/DDBJ databases">
        <title>Draft Genome sequence of the fungus Inonotus baumii.</title>
        <authorList>
            <person name="Zhu H."/>
            <person name="Lin W."/>
        </authorList>
    </citation>
    <scope>NUCLEOTIDE SEQUENCE</scope>
    <source>
        <strain evidence="9">821</strain>
    </source>
</reference>
<accession>A0A9Q5I0A1</accession>
<dbReference type="SUPFAM" id="SSF103473">
    <property type="entry name" value="MFS general substrate transporter"/>
    <property type="match status" value="1"/>
</dbReference>
<dbReference type="GO" id="GO:0016020">
    <property type="term" value="C:membrane"/>
    <property type="evidence" value="ECO:0007669"/>
    <property type="project" value="UniProtKB-SubCell"/>
</dbReference>
<dbReference type="InterPro" id="IPR011701">
    <property type="entry name" value="MFS"/>
</dbReference>
<evidence type="ECO:0000256" key="5">
    <source>
        <dbReference type="ARBA" id="ARBA00023136"/>
    </source>
</evidence>
<dbReference type="PANTHER" id="PTHR42718">
    <property type="entry name" value="MAJOR FACILITATOR SUPERFAMILY MULTIDRUG TRANSPORTER MFSC"/>
    <property type="match status" value="1"/>
</dbReference>
<feature type="transmembrane region" description="Helical" evidence="7">
    <location>
        <begin position="196"/>
        <end position="214"/>
    </location>
</feature>
<proteinExistence type="predicted"/>
<evidence type="ECO:0000256" key="3">
    <source>
        <dbReference type="ARBA" id="ARBA00022692"/>
    </source>
</evidence>
<dbReference type="Gene3D" id="1.20.1250.20">
    <property type="entry name" value="MFS general substrate transporter like domains"/>
    <property type="match status" value="1"/>
</dbReference>
<feature type="transmembrane region" description="Helical" evidence="7">
    <location>
        <begin position="158"/>
        <end position="176"/>
    </location>
</feature>
<feature type="compositionally biased region" description="Basic and acidic residues" evidence="6">
    <location>
        <begin position="107"/>
        <end position="118"/>
    </location>
</feature>
<feature type="transmembrane region" description="Helical" evidence="7">
    <location>
        <begin position="493"/>
        <end position="515"/>
    </location>
</feature>
<organism evidence="9 10">
    <name type="scientific">Sanghuangporus baumii</name>
    <name type="common">Phellinus baumii</name>
    <dbReference type="NCBI Taxonomy" id="108892"/>
    <lineage>
        <taxon>Eukaryota</taxon>
        <taxon>Fungi</taxon>
        <taxon>Dikarya</taxon>
        <taxon>Basidiomycota</taxon>
        <taxon>Agaricomycotina</taxon>
        <taxon>Agaricomycetes</taxon>
        <taxon>Hymenochaetales</taxon>
        <taxon>Hymenochaetaceae</taxon>
        <taxon>Sanghuangporus</taxon>
    </lineage>
</organism>
<dbReference type="GO" id="GO:0022857">
    <property type="term" value="F:transmembrane transporter activity"/>
    <property type="evidence" value="ECO:0007669"/>
    <property type="project" value="InterPro"/>
</dbReference>
<keyword evidence="10" id="KW-1185">Reference proteome</keyword>
<dbReference type="PANTHER" id="PTHR42718:SF9">
    <property type="entry name" value="MAJOR FACILITATOR SUPERFAMILY MULTIDRUG TRANSPORTER MFSC"/>
    <property type="match status" value="1"/>
</dbReference>
<dbReference type="Pfam" id="PF07690">
    <property type="entry name" value="MFS_1"/>
    <property type="match status" value="1"/>
</dbReference>
<dbReference type="PROSITE" id="PS50850">
    <property type="entry name" value="MFS"/>
    <property type="match status" value="1"/>
</dbReference>
<evidence type="ECO:0000256" key="7">
    <source>
        <dbReference type="SAM" id="Phobius"/>
    </source>
</evidence>
<feature type="transmembrane region" description="Helical" evidence="7">
    <location>
        <begin position="226"/>
        <end position="245"/>
    </location>
</feature>
<evidence type="ECO:0000256" key="2">
    <source>
        <dbReference type="ARBA" id="ARBA00022448"/>
    </source>
</evidence>
<feature type="transmembrane region" description="Helical" evidence="7">
    <location>
        <begin position="319"/>
        <end position="338"/>
    </location>
</feature>
<keyword evidence="4 7" id="KW-1133">Transmembrane helix</keyword>
<comment type="caution">
    <text evidence="9">The sequence shown here is derived from an EMBL/GenBank/DDBJ whole genome shotgun (WGS) entry which is preliminary data.</text>
</comment>
<evidence type="ECO:0000256" key="4">
    <source>
        <dbReference type="ARBA" id="ARBA00022989"/>
    </source>
</evidence>
<dbReference type="InterPro" id="IPR036259">
    <property type="entry name" value="MFS_trans_sf"/>
</dbReference>
<evidence type="ECO:0000259" key="8">
    <source>
        <dbReference type="PROSITE" id="PS50850"/>
    </source>
</evidence>
<feature type="transmembrane region" description="Helical" evidence="7">
    <location>
        <begin position="350"/>
        <end position="370"/>
    </location>
</feature>
<evidence type="ECO:0000256" key="1">
    <source>
        <dbReference type="ARBA" id="ARBA00004141"/>
    </source>
</evidence>
<feature type="transmembrane region" description="Helical" evidence="7">
    <location>
        <begin position="604"/>
        <end position="623"/>
    </location>
</feature>
<evidence type="ECO:0000313" key="10">
    <source>
        <dbReference type="Proteomes" id="UP000757232"/>
    </source>
</evidence>
<dbReference type="AlphaFoldDB" id="A0A9Q5I0A1"/>
<feature type="compositionally biased region" description="Polar residues" evidence="6">
    <location>
        <begin position="55"/>
        <end position="76"/>
    </location>
</feature>
<feature type="transmembrane region" description="Helical" evidence="7">
    <location>
        <begin position="521"/>
        <end position="547"/>
    </location>
</feature>
<feature type="domain" description="Major facilitator superfamily (MFS) profile" evidence="8">
    <location>
        <begin position="160"/>
        <end position="631"/>
    </location>
</feature>
<sequence>MVVKLRPLSSIQVATLSWSWAGHGLKAALLSNLKRVFSLEVRPAAAPSRKGLRLTMQSRGQDTPSEKLNGSQTNLQDALAGSPRDRPVSSASSQTTISVMPSGTRPSIDKTNKEKNAACEESSDGGHLDPGVDEVEQTGGLQKEELEKAHKRSTLQSIILVATVTIGMILNISSSSSASISLPTIGRAFNEPEDSLQWVVSAYSLSSGCLLIFFGRLADLYGRKKAFMIGTVWLGVFSLGCGFANNINALFILRGLQGIGPAATVPASLGILAHSFPPSRARSIAFATFSAGAPVGGAIGMQIGGILTEWAPATWRAPFFLAAGLSVLVLLGGIFFIDADLPSTERDKRVDWLGAVLVTGALCLITFVLGEGELAPKRWNTPYIIALLVLGLVLLGLFIVWQWFLEHDQSGKWCPPLMKLSLWTRARGKFAATQSIAFFEWAAFLSWQFWAQLYYQNYEGLSPILTAVRLLPMTVVGIACNVFVAAVVAQIPFVILVSAGTLLTACAGLLFAVIIPSAPYWAFGFPASILSVFGADFVFACGTIFVAKVSLPHEQSLAGGLFQTLTQLGTALGLASTTIVHNTVLRQKSDQSGVDAQLDAYKAAQWMAFALGATGSLVAVLLLRGVGPVGHRTSIKAIAAEKGKEQA</sequence>
<dbReference type="CDD" id="cd17476">
    <property type="entry name" value="MFS_Amf1_MDR_like"/>
    <property type="match status" value="1"/>
</dbReference>
<feature type="region of interest" description="Disordered" evidence="6">
    <location>
        <begin position="47"/>
        <end position="134"/>
    </location>
</feature>
<dbReference type="Proteomes" id="UP000757232">
    <property type="component" value="Unassembled WGS sequence"/>
</dbReference>
<keyword evidence="5 7" id="KW-0472">Membrane</keyword>
<keyword evidence="3 7" id="KW-0812">Transmembrane</keyword>
<feature type="transmembrane region" description="Helical" evidence="7">
    <location>
        <begin position="559"/>
        <end position="584"/>
    </location>
</feature>
<feature type="transmembrane region" description="Helical" evidence="7">
    <location>
        <begin position="470"/>
        <end position="488"/>
    </location>
</feature>
<protein>
    <submittedName>
        <fullName evidence="9">MFS general substrate transporter</fullName>
    </submittedName>
</protein>